<dbReference type="PANTHER" id="PTHR16166:SF143">
    <property type="entry name" value="PROTEIN SORTING-ASSOCIATED PROTEIN, PUTATIVE (DUF1162)-RELATED"/>
    <property type="match status" value="1"/>
</dbReference>
<dbReference type="Pfam" id="PF25036">
    <property type="entry name" value="VPS13_VAB"/>
    <property type="match status" value="1"/>
</dbReference>
<feature type="region of interest" description="Disordered" evidence="1">
    <location>
        <begin position="254"/>
        <end position="290"/>
    </location>
</feature>
<name>A0ABR2YV50_9CHLO</name>
<reference evidence="3 4" key="1">
    <citation type="journal article" date="2024" name="Nat. Commun.">
        <title>Phylogenomics reveals the evolutionary origins of lichenization in chlorophyte algae.</title>
        <authorList>
            <person name="Puginier C."/>
            <person name="Libourel C."/>
            <person name="Otte J."/>
            <person name="Skaloud P."/>
            <person name="Haon M."/>
            <person name="Grisel S."/>
            <person name="Petersen M."/>
            <person name="Berrin J.G."/>
            <person name="Delaux P.M."/>
            <person name="Dal Grande F."/>
            <person name="Keller J."/>
        </authorList>
    </citation>
    <scope>NUCLEOTIDE SEQUENCE [LARGE SCALE GENOMIC DNA]</scope>
    <source>
        <strain evidence="3 4">SAG 216-7</strain>
    </source>
</reference>
<feature type="compositionally biased region" description="Acidic residues" evidence="1">
    <location>
        <begin position="280"/>
        <end position="290"/>
    </location>
</feature>
<comment type="caution">
    <text evidence="3">The sequence shown here is derived from an EMBL/GenBank/DDBJ whole genome shotgun (WGS) entry which is preliminary data.</text>
</comment>
<keyword evidence="4" id="KW-1185">Reference proteome</keyword>
<evidence type="ECO:0000313" key="4">
    <source>
        <dbReference type="Proteomes" id="UP001491310"/>
    </source>
</evidence>
<sequence length="1488" mass="161422">MEGWTPAQMPRGPSSALRPEGLAETSGSGLGVNCNTGTWHWDPCDGSFQSGTPDDQYHHWPDGSAATIVLTCSAPKLYCRAAGKPRQSTRDQTREIWTGADAVAIVWVPGVDATFGCVEFEVLMGVIWENMEEDCSFGPRARPPIPIGRRLSPAGPQPQILGVDRSIPPAWQVEVNVGVIDVAVGGVPPASLAATLGSGPALARELPVTSSGLRHVDSLAVRHRFRTSVGSTQQEFNPPQSLARLSSLKWEPLASGGANTPRSVRSWRPTAESDAQSAADDMDTDADGESEDEEGFYLEYVLQSSQQVVPGGQPTSGPHVLEIIGKGARLCWPHLCQTAFVTEIAAAFSHYFVRPWVSPNPEAPGPKQWMYINVILERSELLLPNAHAPEQHCAPTASMTVKDTGILTAWDGLRIGYFWGGNNETLLRINASDLSTVCHVPTMQQPQVLVAPFQVSAEVAWQRPLKHPQDTSATVRLSELRVQPSFSSAPMIQCLLKDISCSAAAAQRVEVATASAGTASHPHPGSMRLDMTVQSFTAALIDDRSCGGQLEVLTLRLQDMDIKFERKASVPGSPSETTGRVSLGVEILFLNSAVDAKEPIIQAWAVDLTYRHLATVRCLSLTSDQRLSLIATPAAFRSLGDLRCFLQSFTSGSLRSPAQPSAVARRGALQWLSHSTASKATIYRLVNRSGLRLSYWTRSADGNSTVHVLNTWEESPLLVDPVEHNIVLAETQQQVIGRTICMQFEGSLAANCDVMVDKVGKYAYAISSPSQEAATPIILDVALDVRTNVLTVHSPFRLENRTNTPLSFVVHTYGRSTTFTRAPHSGPLAPGSQCYLAVNSVWGGVLYLHAVDQSNSYKPAKRDRITLDAAKLKDAQGVYTCPATRQSSKSDFHCCLEVQETQVLHQGTLASGSLIQQSMPEFTLSFQPPLTIRNCLPCEISITLTDSSSKPQTSNVDVGGSIEVYCYDMSRKIHLAMQLQDYKSRHRVAIHYPPALGLDDSVRRSIIADLPGLRLAKDVILQKDMSAPGAPITSALAGSRLTLRLHNRLNAASKAREVVIFCPYWVVNKTNTTLSIKDVSPYGGAPNSTASPMADNGAAKPVLFSSPRGAMRVCMHTALWSRSINLESVGMHGSIHVLLPSQMTTGEKCVSGLRLLETPDCVGVRPRKAKERDRAQASAEADSACSTAPVPGEEDQRSKHWHKHSDPGTLLASFNCASAQSDGAGETRQKKRYDLAINASFGPDIFHRTKVITISHKYILSNTSDGTIQCGQRGTSTVWQLEPETRAPFHWCDAEEPLELCARPGTGQWSWSGAFQVGVAGSFGLRVFCSASNEHQILPVSISAQGASCVISHGNLHAEPPPYRIVNRCEALNLRFQQKDFNSASWDTVQAGQQLDYAFEEPLLSHKIRVVLFAENGNLDQAVHEYPLDIIKAHPAIKMKGSKRSNMVSKMAGTMGRALVTPLNIATGKPGSSMPQVVVGRFFKKLTC</sequence>
<evidence type="ECO:0000313" key="3">
    <source>
        <dbReference type="EMBL" id="KAK9915648.1"/>
    </source>
</evidence>
<feature type="region of interest" description="Disordered" evidence="1">
    <location>
        <begin position="1166"/>
        <end position="1204"/>
    </location>
</feature>
<feature type="region of interest" description="Disordered" evidence="1">
    <location>
        <begin position="1"/>
        <end position="29"/>
    </location>
</feature>
<evidence type="ECO:0000259" key="2">
    <source>
        <dbReference type="Pfam" id="PF25036"/>
    </source>
</evidence>
<dbReference type="PANTHER" id="PTHR16166">
    <property type="entry name" value="VACUOLAR PROTEIN SORTING-ASSOCIATED PROTEIN VPS13"/>
    <property type="match status" value="1"/>
</dbReference>
<dbReference type="Proteomes" id="UP001491310">
    <property type="component" value="Unassembled WGS sequence"/>
</dbReference>
<organism evidence="3 4">
    <name type="scientific">Coccomyxa subellipsoidea</name>
    <dbReference type="NCBI Taxonomy" id="248742"/>
    <lineage>
        <taxon>Eukaryota</taxon>
        <taxon>Viridiplantae</taxon>
        <taxon>Chlorophyta</taxon>
        <taxon>core chlorophytes</taxon>
        <taxon>Trebouxiophyceae</taxon>
        <taxon>Trebouxiophyceae incertae sedis</taxon>
        <taxon>Coccomyxaceae</taxon>
        <taxon>Coccomyxa</taxon>
    </lineage>
</organism>
<dbReference type="InterPro" id="IPR009543">
    <property type="entry name" value="VPS13_VAB"/>
</dbReference>
<dbReference type="InterPro" id="IPR026847">
    <property type="entry name" value="VPS13"/>
</dbReference>
<gene>
    <name evidence="3" type="ORF">WJX75_002115</name>
</gene>
<dbReference type="EMBL" id="JALJOT010000004">
    <property type="protein sequence ID" value="KAK9915648.1"/>
    <property type="molecule type" value="Genomic_DNA"/>
</dbReference>
<feature type="domain" description="Vacuolar protein sorting-associated protein 13 VPS13 adaptor binding" evidence="2">
    <location>
        <begin position="749"/>
        <end position="1403"/>
    </location>
</feature>
<accession>A0ABR2YV50</accession>
<evidence type="ECO:0000256" key="1">
    <source>
        <dbReference type="SAM" id="MobiDB-lite"/>
    </source>
</evidence>
<protein>
    <recommendedName>
        <fullName evidence="2">Vacuolar protein sorting-associated protein 13 VPS13 adaptor binding domain-containing protein</fullName>
    </recommendedName>
</protein>
<proteinExistence type="predicted"/>